<evidence type="ECO:0000313" key="3">
    <source>
        <dbReference type="Proteomes" id="UP001058974"/>
    </source>
</evidence>
<sequence length="85" mass="9420">MTTMPITMSVTTPRKYRSDGKSAPRAMTKLSPMSISLPIPLIGEFSTWIRGKGKPVKSIKKSSFKFDFEIPPGQGCSRYKGKDHA</sequence>
<proteinExistence type="predicted"/>
<dbReference type="EMBL" id="JAMSHJ010000002">
    <property type="protein sequence ID" value="KAI5437911.1"/>
    <property type="molecule type" value="Genomic_DNA"/>
</dbReference>
<feature type="region of interest" description="Disordered" evidence="1">
    <location>
        <begin position="1"/>
        <end position="25"/>
    </location>
</feature>
<dbReference type="AlphaFoldDB" id="A0A9D4YJZ8"/>
<name>A0A9D4YJZ8_PEA</name>
<protein>
    <submittedName>
        <fullName evidence="2">Uncharacterized protein</fullName>
    </submittedName>
</protein>
<keyword evidence="3" id="KW-1185">Reference proteome</keyword>
<feature type="compositionally biased region" description="Polar residues" evidence="1">
    <location>
        <begin position="1"/>
        <end position="12"/>
    </location>
</feature>
<dbReference type="Gramene" id="Psat02G0387300-T1">
    <property type="protein sequence ID" value="KAI5437911.1"/>
    <property type="gene ID" value="KIW84_023873"/>
</dbReference>
<accession>A0A9D4YJZ8</accession>
<gene>
    <name evidence="2" type="ORF">KIW84_023873</name>
</gene>
<organism evidence="2 3">
    <name type="scientific">Pisum sativum</name>
    <name type="common">Garden pea</name>
    <name type="synonym">Lathyrus oleraceus</name>
    <dbReference type="NCBI Taxonomy" id="3888"/>
    <lineage>
        <taxon>Eukaryota</taxon>
        <taxon>Viridiplantae</taxon>
        <taxon>Streptophyta</taxon>
        <taxon>Embryophyta</taxon>
        <taxon>Tracheophyta</taxon>
        <taxon>Spermatophyta</taxon>
        <taxon>Magnoliopsida</taxon>
        <taxon>eudicotyledons</taxon>
        <taxon>Gunneridae</taxon>
        <taxon>Pentapetalae</taxon>
        <taxon>rosids</taxon>
        <taxon>fabids</taxon>
        <taxon>Fabales</taxon>
        <taxon>Fabaceae</taxon>
        <taxon>Papilionoideae</taxon>
        <taxon>50 kb inversion clade</taxon>
        <taxon>NPAAA clade</taxon>
        <taxon>Hologalegina</taxon>
        <taxon>IRL clade</taxon>
        <taxon>Fabeae</taxon>
        <taxon>Lathyrus</taxon>
    </lineage>
</organism>
<reference evidence="2 3" key="1">
    <citation type="journal article" date="2022" name="Nat. Genet.">
        <title>Improved pea reference genome and pan-genome highlight genomic features and evolutionary characteristics.</title>
        <authorList>
            <person name="Yang T."/>
            <person name="Liu R."/>
            <person name="Luo Y."/>
            <person name="Hu S."/>
            <person name="Wang D."/>
            <person name="Wang C."/>
            <person name="Pandey M.K."/>
            <person name="Ge S."/>
            <person name="Xu Q."/>
            <person name="Li N."/>
            <person name="Li G."/>
            <person name="Huang Y."/>
            <person name="Saxena R.K."/>
            <person name="Ji Y."/>
            <person name="Li M."/>
            <person name="Yan X."/>
            <person name="He Y."/>
            <person name="Liu Y."/>
            <person name="Wang X."/>
            <person name="Xiang C."/>
            <person name="Varshney R.K."/>
            <person name="Ding H."/>
            <person name="Gao S."/>
            <person name="Zong X."/>
        </authorList>
    </citation>
    <scope>NUCLEOTIDE SEQUENCE [LARGE SCALE GENOMIC DNA]</scope>
    <source>
        <strain evidence="2 3">cv. Zhongwan 6</strain>
    </source>
</reference>
<dbReference type="Proteomes" id="UP001058974">
    <property type="component" value="Chromosome 2"/>
</dbReference>
<evidence type="ECO:0000256" key="1">
    <source>
        <dbReference type="SAM" id="MobiDB-lite"/>
    </source>
</evidence>
<evidence type="ECO:0000313" key="2">
    <source>
        <dbReference type="EMBL" id="KAI5437911.1"/>
    </source>
</evidence>
<comment type="caution">
    <text evidence="2">The sequence shown here is derived from an EMBL/GenBank/DDBJ whole genome shotgun (WGS) entry which is preliminary data.</text>
</comment>